<feature type="compositionally biased region" description="Low complexity" evidence="1">
    <location>
        <begin position="292"/>
        <end position="307"/>
    </location>
</feature>
<feature type="region of interest" description="Disordered" evidence="1">
    <location>
        <begin position="1"/>
        <end position="61"/>
    </location>
</feature>
<name>A0AAN6G3C2_9BASI</name>
<protein>
    <submittedName>
        <fullName evidence="3">Uncharacterized protein</fullName>
    </submittedName>
</protein>
<evidence type="ECO:0000256" key="1">
    <source>
        <dbReference type="SAM" id="MobiDB-lite"/>
    </source>
</evidence>
<keyword evidence="2" id="KW-1133">Transmembrane helix</keyword>
<evidence type="ECO:0000256" key="2">
    <source>
        <dbReference type="SAM" id="Phobius"/>
    </source>
</evidence>
<feature type="compositionally biased region" description="Low complexity" evidence="1">
    <location>
        <begin position="10"/>
        <end position="32"/>
    </location>
</feature>
<reference evidence="3" key="1">
    <citation type="journal article" date="2023" name="PhytoFront">
        <title>Draft Genome Resources of Seven Strains of Tilletia horrida, Causal Agent of Kernel Smut of Rice.</title>
        <authorList>
            <person name="Khanal S."/>
            <person name="Antony Babu S."/>
            <person name="Zhou X.G."/>
        </authorList>
    </citation>
    <scope>NUCLEOTIDE SEQUENCE</scope>
    <source>
        <strain evidence="3">TX3</strain>
    </source>
</reference>
<feature type="compositionally biased region" description="Gly residues" evidence="1">
    <location>
        <begin position="35"/>
        <end position="45"/>
    </location>
</feature>
<feature type="region of interest" description="Disordered" evidence="1">
    <location>
        <begin position="279"/>
        <end position="327"/>
    </location>
</feature>
<organism evidence="3 4">
    <name type="scientific">Tilletia horrida</name>
    <dbReference type="NCBI Taxonomy" id="155126"/>
    <lineage>
        <taxon>Eukaryota</taxon>
        <taxon>Fungi</taxon>
        <taxon>Dikarya</taxon>
        <taxon>Basidiomycota</taxon>
        <taxon>Ustilaginomycotina</taxon>
        <taxon>Exobasidiomycetes</taxon>
        <taxon>Tilletiales</taxon>
        <taxon>Tilletiaceae</taxon>
        <taxon>Tilletia</taxon>
    </lineage>
</organism>
<keyword evidence="2" id="KW-0812">Transmembrane</keyword>
<gene>
    <name evidence="3" type="ORF">OC842_007737</name>
</gene>
<dbReference type="AlphaFoldDB" id="A0AAN6G3C2"/>
<dbReference type="EMBL" id="JAPDMQ010001227">
    <property type="protein sequence ID" value="KAK0518619.1"/>
    <property type="molecule type" value="Genomic_DNA"/>
</dbReference>
<evidence type="ECO:0000313" key="4">
    <source>
        <dbReference type="Proteomes" id="UP001176521"/>
    </source>
</evidence>
<keyword evidence="4" id="KW-1185">Reference proteome</keyword>
<proteinExistence type="predicted"/>
<feature type="transmembrane region" description="Helical" evidence="2">
    <location>
        <begin position="223"/>
        <end position="243"/>
    </location>
</feature>
<evidence type="ECO:0000313" key="3">
    <source>
        <dbReference type="EMBL" id="KAK0518619.1"/>
    </source>
</evidence>
<dbReference type="Proteomes" id="UP001176521">
    <property type="component" value="Unassembled WGS sequence"/>
</dbReference>
<feature type="compositionally biased region" description="Low complexity" evidence="1">
    <location>
        <begin position="314"/>
        <end position="323"/>
    </location>
</feature>
<feature type="transmembrane region" description="Helical" evidence="2">
    <location>
        <begin position="153"/>
        <end position="172"/>
    </location>
</feature>
<feature type="region of interest" description="Disordered" evidence="1">
    <location>
        <begin position="975"/>
        <end position="998"/>
    </location>
</feature>
<accession>A0AAN6G3C2</accession>
<keyword evidence="2" id="KW-0472">Membrane</keyword>
<sequence>MSLDGPFAPDVVAAASSDQDNANNNDDNANVNGEVSGGDGDGDGAGIADPNQLGNDSPLRSERPTRAWLAEQMRPFQPVLRTMLPLPYWYLTWAFKRHQLLVEGKGEPSLPLTRTLSLVTGLPVSKPLPSRRSTTVQRAQVKVESFERACTTFWPGLALIFVLLLGGLVGSIKNVLLIFSGLAVFSPFPDAIDPSILQADGTGTPLLTAVQSSSWLGTLSRWLLQYWAHFGITTFFVVLSWLWPIAPQLGSACAWWLTNAYGEETTFVPFQPIERKATQATTNGHAQRGDGASSTAVQATSTSNAGALRRRGPGARPGSAKAGNTASPGFADVQKAIVQLQTPDADEATIGKAYRSASTQLGAFLSDRASRSMHAHRLLSGILSVQLGQALDDHAHGWYEKADQLEAGSVAQEAALEKATLFEVRCIDELLRSGDRYRDGDELLEAAVGYYFRCLEFAFKVPIDFDKSSGSAQDRFELEGRTILERLQKLKTSMSDPFWYAENTDAELRMEMLVRTCKTLLQHLIDGSYETPKAHQERSPRSSGQTADTLSVWSLELIKEVRDAYRSDPAVLKSWDPIEANILRLAAIRDVMTGRDEEAKVKLTSASALFTKLERMGTQPATVIIGPHADVDRMIFALAHPRLDRSALRKGNELRGSMEQRQAAIQAGVLAKRFEFLPEDQKELWSAEYGDCLRMQLILTFDPLPARSISGHDSEQSLRFQGELEIVDRAIEALTKRGKGAERWFGQLGDAWALRHFLIREEIGCAESWYGKPTWIRVVGHARYDDVLLAIDKAVDFLTYATPRERWAGPLGLAELERVGLMRTAGTGSQVAVYLTCLHAITDIAHFLKAPGSNEELEREEADFWKYTLRESLVLFASLSWTRERDWSNVLSSLFASTSSSSSPSSTESAEGWAAELCFVRACHARLRAQPDLPAAPPQFHDASVLLAGLRADPDAKEWIPHIEEVLEAAEACGSEIGQTSGRSPSDLHPARHRHTPS</sequence>
<comment type="caution">
    <text evidence="3">The sequence shown here is derived from an EMBL/GenBank/DDBJ whole genome shotgun (WGS) entry which is preliminary data.</text>
</comment>